<sequence length="105" mass="12099">MAQALRLVLLTGFVLAFHCIGASDSMETHEEEKRFKTSPFTWSNPLSGYNIVLVRVPNHSPQEDKYQLQVIRGSSNPFSNQNSPSKMRQNYVLKWFSKYPYQTKG</sequence>
<comment type="caution">
    <text evidence="2">The sequence shown here is derived from an EMBL/GenBank/DDBJ whole genome shotgun (WGS) entry which is preliminary data.</text>
</comment>
<proteinExistence type="predicted"/>
<protein>
    <submittedName>
        <fullName evidence="2">Uncharacterized protein</fullName>
    </submittedName>
</protein>
<feature type="signal peptide" evidence="1">
    <location>
        <begin position="1"/>
        <end position="16"/>
    </location>
</feature>
<evidence type="ECO:0000256" key="1">
    <source>
        <dbReference type="SAM" id="SignalP"/>
    </source>
</evidence>
<dbReference type="AlphaFoldDB" id="A0A553P2W2"/>
<feature type="chain" id="PRO_5021704251" evidence="1">
    <location>
        <begin position="17"/>
        <end position="105"/>
    </location>
</feature>
<accession>A0A553P2W2</accession>
<reference evidence="2 3" key="1">
    <citation type="journal article" date="2018" name="Nat. Ecol. Evol.">
        <title>Genomic signatures of mitonuclear coevolution across populations of Tigriopus californicus.</title>
        <authorList>
            <person name="Barreto F.S."/>
            <person name="Watson E.T."/>
            <person name="Lima T.G."/>
            <person name="Willett C.S."/>
            <person name="Edmands S."/>
            <person name="Li W."/>
            <person name="Burton R.S."/>
        </authorList>
    </citation>
    <scope>NUCLEOTIDE SEQUENCE [LARGE SCALE GENOMIC DNA]</scope>
    <source>
        <strain evidence="2 3">San Diego</strain>
    </source>
</reference>
<dbReference type="Proteomes" id="UP000318571">
    <property type="component" value="Chromosome 7"/>
</dbReference>
<name>A0A553P2W2_TIGCA</name>
<dbReference type="EMBL" id="VCGU01000008">
    <property type="protein sequence ID" value="TRY72019.1"/>
    <property type="molecule type" value="Genomic_DNA"/>
</dbReference>
<evidence type="ECO:0000313" key="3">
    <source>
        <dbReference type="Proteomes" id="UP000318571"/>
    </source>
</evidence>
<keyword evidence="1" id="KW-0732">Signal</keyword>
<gene>
    <name evidence="2" type="ORF">TCAL_03385</name>
</gene>
<evidence type="ECO:0000313" key="2">
    <source>
        <dbReference type="EMBL" id="TRY72019.1"/>
    </source>
</evidence>
<organism evidence="2 3">
    <name type="scientific">Tigriopus californicus</name>
    <name type="common">Marine copepod</name>
    <dbReference type="NCBI Taxonomy" id="6832"/>
    <lineage>
        <taxon>Eukaryota</taxon>
        <taxon>Metazoa</taxon>
        <taxon>Ecdysozoa</taxon>
        <taxon>Arthropoda</taxon>
        <taxon>Crustacea</taxon>
        <taxon>Multicrustacea</taxon>
        <taxon>Hexanauplia</taxon>
        <taxon>Copepoda</taxon>
        <taxon>Harpacticoida</taxon>
        <taxon>Harpacticidae</taxon>
        <taxon>Tigriopus</taxon>
    </lineage>
</organism>
<keyword evidence="3" id="KW-1185">Reference proteome</keyword>